<keyword evidence="2" id="KW-1185">Reference proteome</keyword>
<gene>
    <name evidence="1" type="ORF">M9Y10_031793</name>
</gene>
<accession>A0ABR2GZV8</accession>
<comment type="caution">
    <text evidence="1">The sequence shown here is derived from an EMBL/GenBank/DDBJ whole genome shotgun (WGS) entry which is preliminary data.</text>
</comment>
<dbReference type="InterPro" id="IPR032675">
    <property type="entry name" value="LRR_dom_sf"/>
</dbReference>
<reference evidence="1 2" key="1">
    <citation type="submission" date="2024-04" db="EMBL/GenBank/DDBJ databases">
        <title>Tritrichomonas musculus Genome.</title>
        <authorList>
            <person name="Alves-Ferreira E."/>
            <person name="Grigg M."/>
            <person name="Lorenzi H."/>
            <person name="Galac M."/>
        </authorList>
    </citation>
    <scope>NUCLEOTIDE SEQUENCE [LARGE SCALE GENOMIC DNA]</scope>
    <source>
        <strain evidence="1 2">EAF2021</strain>
    </source>
</reference>
<dbReference type="SUPFAM" id="SSF52058">
    <property type="entry name" value="L domain-like"/>
    <property type="match status" value="1"/>
</dbReference>
<sequence length="565" mass="64827">MEIEVYIKQKQEIYSSLLEYIQSTDDSGGELNEIYNSFQKAGVFSKKEQLLETLQLISKIEDNRHRASDSYEKLEKIFDTIFSNQKTNISSSEIIQIFKKDKRILLLLLEKEFIKPDKDAIFRFIHSPNRQFLFGGLKNFIDEKTRKQIEEEITKKYEESIESFEKKCRIGENDSYICTLIQQDLVEDFISHVTRSNYSLTSNIEPTIYETNSFLMRKTPTLIEYATFYGSIQIIQYLKYNNVPLTESLWLYAVHSNNADMIHFLEGTEIIKDNSDKKIYDEVIRESIKCHHNDITDYIKDNLSNRSDMAEVLSSDFTQCIINSDNYYYFPTDIEHIITHNTNKNDFSISMLCFSITTITIPSSVTTIGDNAFANCLLLTQITIPPTVASIGSRAFFNCKSMKNIIIPSCLTIINDETFRNCLSLTEISVPSSVKEIGEGAFCGCQSLKQISFPPVSTIKNNTFKDCISLAEIEIPDTVTSIGDFAFNRCSSLTKITVPSLVKSIGFYAFRACTSLNEINLPNSLEIIRENAFERCSSLKQILIPKFVTFIRYESIPSHVKLIRQ</sequence>
<evidence type="ECO:0000313" key="2">
    <source>
        <dbReference type="Proteomes" id="UP001470230"/>
    </source>
</evidence>
<organism evidence="1 2">
    <name type="scientific">Tritrichomonas musculus</name>
    <dbReference type="NCBI Taxonomy" id="1915356"/>
    <lineage>
        <taxon>Eukaryota</taxon>
        <taxon>Metamonada</taxon>
        <taxon>Parabasalia</taxon>
        <taxon>Tritrichomonadida</taxon>
        <taxon>Tritrichomonadidae</taxon>
        <taxon>Tritrichomonas</taxon>
    </lineage>
</organism>
<dbReference type="Proteomes" id="UP001470230">
    <property type="component" value="Unassembled WGS sequence"/>
</dbReference>
<protein>
    <recommendedName>
        <fullName evidence="3">Surface antigen BspA-like</fullName>
    </recommendedName>
</protein>
<dbReference type="Pfam" id="PF13306">
    <property type="entry name" value="LRR_5"/>
    <property type="match status" value="1"/>
</dbReference>
<dbReference type="PANTHER" id="PTHR45661">
    <property type="entry name" value="SURFACE ANTIGEN"/>
    <property type="match status" value="1"/>
</dbReference>
<dbReference type="PANTHER" id="PTHR45661:SF3">
    <property type="entry name" value="IG-LIKE DOMAIN-CONTAINING PROTEIN"/>
    <property type="match status" value="1"/>
</dbReference>
<dbReference type="EMBL" id="JAPFFF010000051">
    <property type="protein sequence ID" value="KAK8839440.1"/>
    <property type="molecule type" value="Genomic_DNA"/>
</dbReference>
<dbReference type="Gene3D" id="3.80.10.10">
    <property type="entry name" value="Ribonuclease Inhibitor"/>
    <property type="match status" value="2"/>
</dbReference>
<evidence type="ECO:0000313" key="1">
    <source>
        <dbReference type="EMBL" id="KAK8839440.1"/>
    </source>
</evidence>
<proteinExistence type="predicted"/>
<evidence type="ECO:0008006" key="3">
    <source>
        <dbReference type="Google" id="ProtNLM"/>
    </source>
</evidence>
<dbReference type="InterPro" id="IPR026906">
    <property type="entry name" value="LRR_5"/>
</dbReference>
<dbReference type="InterPro" id="IPR053139">
    <property type="entry name" value="Surface_bspA-like"/>
</dbReference>
<name>A0ABR2GZV8_9EUKA</name>